<dbReference type="SUPFAM" id="SSF53335">
    <property type="entry name" value="S-adenosyl-L-methionine-dependent methyltransferases"/>
    <property type="match status" value="1"/>
</dbReference>
<evidence type="ECO:0000313" key="1">
    <source>
        <dbReference type="EMBL" id="CAH0019789.1"/>
    </source>
</evidence>
<organism evidence="1 2">
    <name type="scientific">Clonostachys rhizophaga</name>
    <dbReference type="NCBI Taxonomy" id="160324"/>
    <lineage>
        <taxon>Eukaryota</taxon>
        <taxon>Fungi</taxon>
        <taxon>Dikarya</taxon>
        <taxon>Ascomycota</taxon>
        <taxon>Pezizomycotina</taxon>
        <taxon>Sordariomycetes</taxon>
        <taxon>Hypocreomycetidae</taxon>
        <taxon>Hypocreales</taxon>
        <taxon>Bionectriaceae</taxon>
        <taxon>Clonostachys</taxon>
    </lineage>
</organism>
<name>A0A9N9VAQ5_9HYPO</name>
<dbReference type="Gene3D" id="3.40.50.150">
    <property type="entry name" value="Vaccinia Virus protein VP39"/>
    <property type="match status" value="1"/>
</dbReference>
<dbReference type="Pfam" id="PF13489">
    <property type="entry name" value="Methyltransf_23"/>
    <property type="match status" value="1"/>
</dbReference>
<proteinExistence type="predicted"/>
<evidence type="ECO:0008006" key="3">
    <source>
        <dbReference type="Google" id="ProtNLM"/>
    </source>
</evidence>
<accession>A0A9N9VAQ5</accession>
<gene>
    <name evidence="1" type="ORF">CRHIZ90672A_00013536</name>
</gene>
<sequence>MSDPVAIPASAAYRITSYTYNPTDRANPPETPDVTQATHRINMVNGWAAIPKGGRVLEIGCGQGLCTTVLAEAVGPSGTVDAIDPGSLDYGAPVTLGQAYEWITDSEVGSRINWHQATPEQYLSQTAGEGLSWDVAVLAHCIWYFKSPEELGKIFRGLSGRVKKICIAEYALTATAPAAVPHVLAVLARAAFESQRPESDENVQNILTPDAIKSVGKASDWKVEHEGLLVPQPGLQDGFWEAGTVHSDSFLEDVEAHVRDPRLNAYLKSSRDAVIAATSLQGGLKAVLTMDVWLGTFSS</sequence>
<evidence type="ECO:0000313" key="2">
    <source>
        <dbReference type="Proteomes" id="UP000696573"/>
    </source>
</evidence>
<dbReference type="Proteomes" id="UP000696573">
    <property type="component" value="Unassembled WGS sequence"/>
</dbReference>
<dbReference type="EMBL" id="CABFNQ020000593">
    <property type="protein sequence ID" value="CAH0019789.1"/>
    <property type="molecule type" value="Genomic_DNA"/>
</dbReference>
<dbReference type="AlphaFoldDB" id="A0A9N9VAQ5"/>
<dbReference type="InterPro" id="IPR029063">
    <property type="entry name" value="SAM-dependent_MTases_sf"/>
</dbReference>
<reference evidence="1" key="1">
    <citation type="submission" date="2021-10" db="EMBL/GenBank/DDBJ databases">
        <authorList>
            <person name="Piombo E."/>
        </authorList>
    </citation>
    <scope>NUCLEOTIDE SEQUENCE</scope>
</reference>
<dbReference type="OrthoDB" id="8300214at2759"/>
<comment type="caution">
    <text evidence="1">The sequence shown here is derived from an EMBL/GenBank/DDBJ whole genome shotgun (WGS) entry which is preliminary data.</text>
</comment>
<keyword evidence="2" id="KW-1185">Reference proteome</keyword>
<protein>
    <recommendedName>
        <fullName evidence="3">Methyltransferase domain-containing protein</fullName>
    </recommendedName>
</protein>